<evidence type="ECO:0000313" key="2">
    <source>
        <dbReference type="Proteomes" id="UP001234297"/>
    </source>
</evidence>
<dbReference type="EMBL" id="CM056820">
    <property type="protein sequence ID" value="KAJ8615199.1"/>
    <property type="molecule type" value="Genomic_DNA"/>
</dbReference>
<dbReference type="Proteomes" id="UP001234297">
    <property type="component" value="Chromosome 12"/>
</dbReference>
<proteinExistence type="predicted"/>
<accession>A0ACC2K290</accession>
<name>A0ACC2K290_PERAE</name>
<keyword evidence="2" id="KW-1185">Reference proteome</keyword>
<gene>
    <name evidence="1" type="ORF">MRB53_034571</name>
</gene>
<protein>
    <submittedName>
        <fullName evidence="1">Uncharacterized protein</fullName>
    </submittedName>
</protein>
<evidence type="ECO:0000313" key="1">
    <source>
        <dbReference type="EMBL" id="KAJ8615199.1"/>
    </source>
</evidence>
<organism evidence="1 2">
    <name type="scientific">Persea americana</name>
    <name type="common">Avocado</name>
    <dbReference type="NCBI Taxonomy" id="3435"/>
    <lineage>
        <taxon>Eukaryota</taxon>
        <taxon>Viridiplantae</taxon>
        <taxon>Streptophyta</taxon>
        <taxon>Embryophyta</taxon>
        <taxon>Tracheophyta</taxon>
        <taxon>Spermatophyta</taxon>
        <taxon>Magnoliopsida</taxon>
        <taxon>Magnoliidae</taxon>
        <taxon>Laurales</taxon>
        <taxon>Lauraceae</taxon>
        <taxon>Persea</taxon>
    </lineage>
</organism>
<comment type="caution">
    <text evidence="1">The sequence shown here is derived from an EMBL/GenBank/DDBJ whole genome shotgun (WGS) entry which is preliminary data.</text>
</comment>
<sequence length="121" mass="13684">MTDRRTTDSSDHFGAPPTVFSDHRVSTSGSIWSFRRLSELRSSEISCHRSAGKKHLQPGRLRTVHVSYNKTLHRISSVHFPFNGPHNPIHVPPINPKRTRMPPPHLPTSMCVCNHMFGVVV</sequence>
<reference evidence="1 2" key="1">
    <citation type="journal article" date="2022" name="Hortic Res">
        <title>A haplotype resolved chromosomal level avocado genome allows analysis of novel avocado genes.</title>
        <authorList>
            <person name="Nath O."/>
            <person name="Fletcher S.J."/>
            <person name="Hayward A."/>
            <person name="Shaw L.M."/>
            <person name="Masouleh A.K."/>
            <person name="Furtado A."/>
            <person name="Henry R.J."/>
            <person name="Mitter N."/>
        </authorList>
    </citation>
    <scope>NUCLEOTIDE SEQUENCE [LARGE SCALE GENOMIC DNA]</scope>
    <source>
        <strain evidence="2">cv. Hass</strain>
    </source>
</reference>